<reference evidence="9" key="1">
    <citation type="journal article" date="2021" name="Nat. Commun.">
        <title>Genetic determinants of endophytism in the Arabidopsis root mycobiome.</title>
        <authorList>
            <person name="Mesny F."/>
            <person name="Miyauchi S."/>
            <person name="Thiergart T."/>
            <person name="Pickel B."/>
            <person name="Atanasova L."/>
            <person name="Karlsson M."/>
            <person name="Huettel B."/>
            <person name="Barry K.W."/>
            <person name="Haridas S."/>
            <person name="Chen C."/>
            <person name="Bauer D."/>
            <person name="Andreopoulos W."/>
            <person name="Pangilinan J."/>
            <person name="LaButti K."/>
            <person name="Riley R."/>
            <person name="Lipzen A."/>
            <person name="Clum A."/>
            <person name="Drula E."/>
            <person name="Henrissat B."/>
            <person name="Kohler A."/>
            <person name="Grigoriev I.V."/>
            <person name="Martin F.M."/>
            <person name="Hacquard S."/>
        </authorList>
    </citation>
    <scope>NUCLEOTIDE SEQUENCE</scope>
    <source>
        <strain evidence="9">MPI-SDFR-AT-0073</strain>
    </source>
</reference>
<keyword evidence="3 7" id="KW-0349">Heme</keyword>
<dbReference type="PANTHER" id="PTHR24304">
    <property type="entry name" value="CYTOCHROME P450 FAMILY 7"/>
    <property type="match status" value="1"/>
</dbReference>
<dbReference type="RefSeq" id="XP_045960812.1">
    <property type="nucleotide sequence ID" value="XM_046095162.1"/>
</dbReference>
<dbReference type="SUPFAM" id="SSF48264">
    <property type="entry name" value="Cytochrome P450"/>
    <property type="match status" value="1"/>
</dbReference>
<sequence>MSPSLLSAILSPQSWPASIWALLLSGVATLAYQYLVRPSLPPKAPAFWKKDDVPFFGALRFFSARADFMNDALRSPSVGNDFSFYVGQKQVVALHSQEGRRTYFDNKDFNFGAGFGELFAGGPANSAKMEDFSTFFNKSLISLLKKENFVRNIHLLTSDTRAMCEALDTSPTYRSANGSDWRVFNPFDDMYRLVYQLTMRTVGATEIVEDPKMLSYTLGIFEAFERSTSNLRIIFPWLPTPKHLYRMYNGARLYMVFDKLVKERQRTGTKHEDALQFLIEQGADAQDIVSFELGALFAGQVNSGINASWIPLHLCLYPEWKAKVRAEIDAAIARHRTSASQSRYDVLDTLSLDAWESEFGLIDLSLRESIRLGIPGSSFRKNTTGADIPIGKTGGVVPDGAFATYLLDDVHMDPAIYSEPMRFDPGRYMPDRAEDKKIPHSYLGWGSGRHPCLGMKFAKLEMSLIIAYFVAEYDFELSDAQGNRTSEAPPPVDRNQNQAQKPSKTTYVRYRRRQD</sequence>
<accession>A0A9P8UQM8</accession>
<dbReference type="PRINTS" id="PR00465">
    <property type="entry name" value="EP450IV"/>
</dbReference>
<evidence type="ECO:0000313" key="10">
    <source>
        <dbReference type="Proteomes" id="UP000758603"/>
    </source>
</evidence>
<feature type="region of interest" description="Disordered" evidence="8">
    <location>
        <begin position="481"/>
        <end position="515"/>
    </location>
</feature>
<dbReference type="GO" id="GO:0016705">
    <property type="term" value="F:oxidoreductase activity, acting on paired donors, with incorporation or reduction of molecular oxygen"/>
    <property type="evidence" value="ECO:0007669"/>
    <property type="project" value="InterPro"/>
</dbReference>
<keyword evidence="6" id="KW-0560">Oxidoreductase</keyword>
<evidence type="ECO:0000313" key="9">
    <source>
        <dbReference type="EMBL" id="KAH6656578.1"/>
    </source>
</evidence>
<evidence type="ECO:0000256" key="8">
    <source>
        <dbReference type="SAM" id="MobiDB-lite"/>
    </source>
</evidence>
<dbReference type="GO" id="GO:0020037">
    <property type="term" value="F:heme binding"/>
    <property type="evidence" value="ECO:0007669"/>
    <property type="project" value="InterPro"/>
</dbReference>
<evidence type="ECO:0000256" key="6">
    <source>
        <dbReference type="ARBA" id="ARBA00023033"/>
    </source>
</evidence>
<proteinExistence type="inferred from homology"/>
<comment type="caution">
    <text evidence="9">The sequence shown here is derived from an EMBL/GenBank/DDBJ whole genome shotgun (WGS) entry which is preliminary data.</text>
</comment>
<name>A0A9P8UQM8_9PEZI</name>
<dbReference type="InterPro" id="IPR001128">
    <property type="entry name" value="Cyt_P450"/>
</dbReference>
<dbReference type="InterPro" id="IPR050529">
    <property type="entry name" value="CYP450_sterol_14alpha_dmase"/>
</dbReference>
<comment type="similarity">
    <text evidence="2">Belongs to the cytochrome P450 family.</text>
</comment>
<dbReference type="AlphaFoldDB" id="A0A9P8UQM8"/>
<comment type="cofactor">
    <cofactor evidence="1 7">
        <name>heme</name>
        <dbReference type="ChEBI" id="CHEBI:30413"/>
    </cofactor>
</comment>
<dbReference type="InterPro" id="IPR002403">
    <property type="entry name" value="Cyt_P450_E_grp-IV"/>
</dbReference>
<dbReference type="PANTHER" id="PTHR24304:SF2">
    <property type="entry name" value="24-HYDROXYCHOLESTEROL 7-ALPHA-HYDROXYLASE"/>
    <property type="match status" value="1"/>
</dbReference>
<dbReference type="CDD" id="cd00302">
    <property type="entry name" value="cytochrome_P450"/>
    <property type="match status" value="1"/>
</dbReference>
<dbReference type="Proteomes" id="UP000758603">
    <property type="component" value="Unassembled WGS sequence"/>
</dbReference>
<dbReference type="GO" id="GO:0004497">
    <property type="term" value="F:monooxygenase activity"/>
    <property type="evidence" value="ECO:0007669"/>
    <property type="project" value="UniProtKB-KW"/>
</dbReference>
<organism evidence="9 10">
    <name type="scientific">Truncatella angustata</name>
    <dbReference type="NCBI Taxonomy" id="152316"/>
    <lineage>
        <taxon>Eukaryota</taxon>
        <taxon>Fungi</taxon>
        <taxon>Dikarya</taxon>
        <taxon>Ascomycota</taxon>
        <taxon>Pezizomycotina</taxon>
        <taxon>Sordariomycetes</taxon>
        <taxon>Xylariomycetidae</taxon>
        <taxon>Amphisphaeriales</taxon>
        <taxon>Sporocadaceae</taxon>
        <taxon>Truncatella</taxon>
    </lineage>
</organism>
<dbReference type="Gene3D" id="1.10.630.10">
    <property type="entry name" value="Cytochrome P450"/>
    <property type="match status" value="1"/>
</dbReference>
<evidence type="ECO:0000256" key="4">
    <source>
        <dbReference type="ARBA" id="ARBA00022723"/>
    </source>
</evidence>
<keyword evidence="10" id="KW-1185">Reference proteome</keyword>
<dbReference type="EMBL" id="JAGPXC010000002">
    <property type="protein sequence ID" value="KAH6656578.1"/>
    <property type="molecule type" value="Genomic_DNA"/>
</dbReference>
<evidence type="ECO:0000256" key="5">
    <source>
        <dbReference type="ARBA" id="ARBA00023004"/>
    </source>
</evidence>
<feature type="compositionally biased region" description="Polar residues" evidence="8">
    <location>
        <begin position="494"/>
        <end position="506"/>
    </location>
</feature>
<evidence type="ECO:0000256" key="2">
    <source>
        <dbReference type="ARBA" id="ARBA00010617"/>
    </source>
</evidence>
<keyword evidence="4 7" id="KW-0479">Metal-binding</keyword>
<dbReference type="GeneID" id="70124055"/>
<evidence type="ECO:0000256" key="3">
    <source>
        <dbReference type="ARBA" id="ARBA00022617"/>
    </source>
</evidence>
<evidence type="ECO:0000256" key="7">
    <source>
        <dbReference type="PIRSR" id="PIRSR602403-1"/>
    </source>
</evidence>
<dbReference type="OrthoDB" id="1055148at2759"/>
<protein>
    <submittedName>
        <fullName evidence="9">Cytochrome P450 6A1</fullName>
    </submittedName>
</protein>
<gene>
    <name evidence="9" type="ORF">BKA67DRAFT_159653</name>
</gene>
<evidence type="ECO:0000256" key="1">
    <source>
        <dbReference type="ARBA" id="ARBA00001971"/>
    </source>
</evidence>
<dbReference type="InterPro" id="IPR036396">
    <property type="entry name" value="Cyt_P450_sf"/>
</dbReference>
<feature type="binding site" description="axial binding residue" evidence="7">
    <location>
        <position position="452"/>
    </location>
    <ligand>
        <name>heme</name>
        <dbReference type="ChEBI" id="CHEBI:30413"/>
    </ligand>
    <ligandPart>
        <name>Fe</name>
        <dbReference type="ChEBI" id="CHEBI:18248"/>
    </ligandPart>
</feature>
<keyword evidence="6" id="KW-0503">Monooxygenase</keyword>
<dbReference type="Pfam" id="PF00067">
    <property type="entry name" value="p450"/>
    <property type="match status" value="1"/>
</dbReference>
<keyword evidence="5 7" id="KW-0408">Iron</keyword>
<dbReference type="GO" id="GO:0005506">
    <property type="term" value="F:iron ion binding"/>
    <property type="evidence" value="ECO:0007669"/>
    <property type="project" value="InterPro"/>
</dbReference>